<feature type="region of interest" description="Disordered" evidence="1">
    <location>
        <begin position="33"/>
        <end position="53"/>
    </location>
</feature>
<dbReference type="STRING" id="1798497.A3D71_03340"/>
<gene>
    <name evidence="2" type="ORF">A3D71_03340</name>
</gene>
<evidence type="ECO:0000313" key="3">
    <source>
        <dbReference type="Proteomes" id="UP000177652"/>
    </source>
</evidence>
<evidence type="ECO:0000256" key="1">
    <source>
        <dbReference type="SAM" id="MobiDB-lite"/>
    </source>
</evidence>
<accession>A0A1F6DXB4</accession>
<sequence>MEWARTHPYASALCAAGVLLVLGAYVVQQRASQPVPTRATAWGGTETPLLDPTYQPAQNESLDRESIMQRVKDNPPYTYIPPVTPATPAPTTDEPDDFDSFVAMLMKGTSPKAPAQSGGTSTLLDAYAFIPRGLISTTTPSKKLTATQQALYDYGNDIGSTIESFEQQHRNSPQVLKEQAEDRADAGKAAAVVGLGTAFQELGKNLAAMEVVPSVMASAHTALAQSYIELGKNLALIPQAERDSDFIQAIQTYNASADIFTKNYIRMVSLFGAYGVTFGSGDSGRVFTFSPNSL</sequence>
<proteinExistence type="predicted"/>
<protein>
    <submittedName>
        <fullName evidence="2">Uncharacterized protein</fullName>
    </submittedName>
</protein>
<comment type="caution">
    <text evidence="2">The sequence shown here is derived from an EMBL/GenBank/DDBJ whole genome shotgun (WGS) entry which is preliminary data.</text>
</comment>
<evidence type="ECO:0000313" key="2">
    <source>
        <dbReference type="EMBL" id="OGG66065.1"/>
    </source>
</evidence>
<dbReference type="Proteomes" id="UP000177652">
    <property type="component" value="Unassembled WGS sequence"/>
</dbReference>
<name>A0A1F6DXB4_9BACT</name>
<organism evidence="2 3">
    <name type="scientific">Candidatus Kaiserbacteria bacterium RIFCSPHIGHO2_02_FULL_55_20</name>
    <dbReference type="NCBI Taxonomy" id="1798497"/>
    <lineage>
        <taxon>Bacteria</taxon>
        <taxon>Candidatus Kaiseribacteriota</taxon>
    </lineage>
</organism>
<reference evidence="2 3" key="1">
    <citation type="journal article" date="2016" name="Nat. Commun.">
        <title>Thousands of microbial genomes shed light on interconnected biogeochemical processes in an aquifer system.</title>
        <authorList>
            <person name="Anantharaman K."/>
            <person name="Brown C.T."/>
            <person name="Hug L.A."/>
            <person name="Sharon I."/>
            <person name="Castelle C.J."/>
            <person name="Probst A.J."/>
            <person name="Thomas B.C."/>
            <person name="Singh A."/>
            <person name="Wilkins M.J."/>
            <person name="Karaoz U."/>
            <person name="Brodie E.L."/>
            <person name="Williams K.H."/>
            <person name="Hubbard S.S."/>
            <person name="Banfield J.F."/>
        </authorList>
    </citation>
    <scope>NUCLEOTIDE SEQUENCE [LARGE SCALE GENOMIC DNA]</scope>
</reference>
<dbReference type="AlphaFoldDB" id="A0A1F6DXB4"/>
<dbReference type="EMBL" id="MFLK01000021">
    <property type="protein sequence ID" value="OGG66065.1"/>
    <property type="molecule type" value="Genomic_DNA"/>
</dbReference>